<proteinExistence type="predicted"/>
<keyword evidence="4 7" id="KW-1133">Transmembrane helix</keyword>
<reference evidence="9 10" key="1">
    <citation type="submission" date="2020-08" db="EMBL/GenBank/DDBJ databases">
        <title>Whole genome shotgun sequence of Actinocatenispora thailandica NBRC 105041.</title>
        <authorList>
            <person name="Komaki H."/>
            <person name="Tamura T."/>
        </authorList>
    </citation>
    <scope>NUCLEOTIDE SEQUENCE [LARGE SCALE GENOMIC DNA]</scope>
    <source>
        <strain evidence="9 10">NBRC 105041</strain>
    </source>
</reference>
<sequence length="143" mass="15259">MSQRSSQQTTDRPADPNAPAEPGSPATWGKRFVALVLDWILCLLVGTVLARLTGVFSNQTMVGFWAYPVLIVEYGFFVGLFGQTVGMRIARIACVRVSDHGRIGVLRALLRGFLLCLVVPPVVVGPGGRGLHDGAAGSIMVHS</sequence>
<evidence type="ECO:0000259" key="8">
    <source>
        <dbReference type="Pfam" id="PF06271"/>
    </source>
</evidence>
<dbReference type="PANTHER" id="PTHR36115:SF6">
    <property type="entry name" value="PROLINE-RICH ANTIGEN HOMOLOG"/>
    <property type="match status" value="1"/>
</dbReference>
<keyword evidence="3 7" id="KW-0812">Transmembrane</keyword>
<name>A0A7R7DR23_9ACTN</name>
<protein>
    <recommendedName>
        <fullName evidence="8">RDD domain-containing protein</fullName>
    </recommendedName>
</protein>
<evidence type="ECO:0000256" key="6">
    <source>
        <dbReference type="SAM" id="MobiDB-lite"/>
    </source>
</evidence>
<evidence type="ECO:0000256" key="1">
    <source>
        <dbReference type="ARBA" id="ARBA00004651"/>
    </source>
</evidence>
<dbReference type="KEGG" id="atl:Athai_37710"/>
<keyword evidence="5 7" id="KW-0472">Membrane</keyword>
<evidence type="ECO:0000256" key="3">
    <source>
        <dbReference type="ARBA" id="ARBA00022692"/>
    </source>
</evidence>
<keyword evidence="10" id="KW-1185">Reference proteome</keyword>
<dbReference type="RefSeq" id="WP_203962668.1">
    <property type="nucleotide sequence ID" value="NZ_AP023355.1"/>
</dbReference>
<feature type="transmembrane region" description="Helical" evidence="7">
    <location>
        <begin position="64"/>
        <end position="82"/>
    </location>
</feature>
<evidence type="ECO:0000313" key="9">
    <source>
        <dbReference type="EMBL" id="BCJ36268.1"/>
    </source>
</evidence>
<dbReference type="InterPro" id="IPR051791">
    <property type="entry name" value="Pra-immunoreactive"/>
</dbReference>
<dbReference type="PANTHER" id="PTHR36115">
    <property type="entry name" value="PROLINE-RICH ANTIGEN HOMOLOG-RELATED"/>
    <property type="match status" value="1"/>
</dbReference>
<feature type="transmembrane region" description="Helical" evidence="7">
    <location>
        <begin position="103"/>
        <end position="123"/>
    </location>
</feature>
<feature type="domain" description="RDD" evidence="8">
    <location>
        <begin position="26"/>
        <end position="117"/>
    </location>
</feature>
<keyword evidence="2" id="KW-1003">Cell membrane</keyword>
<feature type="compositionally biased region" description="Polar residues" evidence="6">
    <location>
        <begin position="1"/>
        <end position="11"/>
    </location>
</feature>
<evidence type="ECO:0000256" key="4">
    <source>
        <dbReference type="ARBA" id="ARBA00022989"/>
    </source>
</evidence>
<evidence type="ECO:0000256" key="5">
    <source>
        <dbReference type="ARBA" id="ARBA00023136"/>
    </source>
</evidence>
<dbReference type="InterPro" id="IPR010432">
    <property type="entry name" value="RDD"/>
</dbReference>
<dbReference type="GO" id="GO:0005886">
    <property type="term" value="C:plasma membrane"/>
    <property type="evidence" value="ECO:0007669"/>
    <property type="project" value="UniProtKB-SubCell"/>
</dbReference>
<dbReference type="Pfam" id="PF06271">
    <property type="entry name" value="RDD"/>
    <property type="match status" value="1"/>
</dbReference>
<dbReference type="Proteomes" id="UP000611640">
    <property type="component" value="Chromosome"/>
</dbReference>
<accession>A0A7R7DR23</accession>
<evidence type="ECO:0000256" key="7">
    <source>
        <dbReference type="SAM" id="Phobius"/>
    </source>
</evidence>
<evidence type="ECO:0000313" key="10">
    <source>
        <dbReference type="Proteomes" id="UP000611640"/>
    </source>
</evidence>
<comment type="subcellular location">
    <subcellularLocation>
        <location evidence="1">Cell membrane</location>
        <topology evidence="1">Multi-pass membrane protein</topology>
    </subcellularLocation>
</comment>
<feature type="transmembrane region" description="Helical" evidence="7">
    <location>
        <begin position="32"/>
        <end position="52"/>
    </location>
</feature>
<dbReference type="EMBL" id="AP023355">
    <property type="protein sequence ID" value="BCJ36268.1"/>
    <property type="molecule type" value="Genomic_DNA"/>
</dbReference>
<gene>
    <name evidence="9" type="ORF">Athai_37710</name>
</gene>
<evidence type="ECO:0000256" key="2">
    <source>
        <dbReference type="ARBA" id="ARBA00022475"/>
    </source>
</evidence>
<feature type="region of interest" description="Disordered" evidence="6">
    <location>
        <begin position="1"/>
        <end position="23"/>
    </location>
</feature>
<organism evidence="9 10">
    <name type="scientific">Actinocatenispora thailandica</name>
    <dbReference type="NCBI Taxonomy" id="227318"/>
    <lineage>
        <taxon>Bacteria</taxon>
        <taxon>Bacillati</taxon>
        <taxon>Actinomycetota</taxon>
        <taxon>Actinomycetes</taxon>
        <taxon>Micromonosporales</taxon>
        <taxon>Micromonosporaceae</taxon>
        <taxon>Actinocatenispora</taxon>
    </lineage>
</organism>
<dbReference type="AlphaFoldDB" id="A0A7R7DR23"/>